<keyword evidence="2" id="KW-1185">Reference proteome</keyword>
<evidence type="ECO:0008006" key="3">
    <source>
        <dbReference type="Google" id="ProtNLM"/>
    </source>
</evidence>
<gene>
    <name evidence="1" type="ORF">JT362_10145</name>
</gene>
<comment type="caution">
    <text evidence="1">The sequence shown here is derived from an EMBL/GenBank/DDBJ whole genome shotgun (WGS) entry which is preliminary data.</text>
</comment>
<dbReference type="RefSeq" id="WP_260190848.1">
    <property type="nucleotide sequence ID" value="NZ_JAFFZE010000009.1"/>
</dbReference>
<dbReference type="Proteomes" id="UP001156441">
    <property type="component" value="Unassembled WGS sequence"/>
</dbReference>
<sequence>MRGDVRDALKRWLGPDAGVLDALSDQELAELHDALSAARRHQARALAAATDEAMRQLPPLVRASVGRIVGR</sequence>
<accession>A0ABT2J6J3</accession>
<evidence type="ECO:0000313" key="1">
    <source>
        <dbReference type="EMBL" id="MCT2583476.1"/>
    </source>
</evidence>
<name>A0ABT2J6J3_9PSEU</name>
<dbReference type="EMBL" id="JAFFZE010000009">
    <property type="protein sequence ID" value="MCT2583476.1"/>
    <property type="molecule type" value="Genomic_DNA"/>
</dbReference>
<proteinExistence type="predicted"/>
<evidence type="ECO:0000313" key="2">
    <source>
        <dbReference type="Proteomes" id="UP001156441"/>
    </source>
</evidence>
<protein>
    <recommendedName>
        <fullName evidence="3">DUF222 domain-containing protein</fullName>
    </recommendedName>
</protein>
<reference evidence="1 2" key="1">
    <citation type="submission" date="2021-02" db="EMBL/GenBank/DDBJ databases">
        <title>Actinophytocola xerophila sp. nov., isolated from soil of cotton cropping field.</title>
        <authorList>
            <person name="Huang R."/>
            <person name="Chen X."/>
            <person name="Ge X."/>
            <person name="Liu W."/>
        </authorList>
    </citation>
    <scope>NUCLEOTIDE SEQUENCE [LARGE SCALE GENOMIC DNA]</scope>
    <source>
        <strain evidence="1 2">S1-96</strain>
    </source>
</reference>
<organism evidence="1 2">
    <name type="scientific">Actinophytocola gossypii</name>
    <dbReference type="NCBI Taxonomy" id="2812003"/>
    <lineage>
        <taxon>Bacteria</taxon>
        <taxon>Bacillati</taxon>
        <taxon>Actinomycetota</taxon>
        <taxon>Actinomycetes</taxon>
        <taxon>Pseudonocardiales</taxon>
        <taxon>Pseudonocardiaceae</taxon>
    </lineage>
</organism>